<dbReference type="InterPro" id="IPR001829">
    <property type="entry name" value="Pili_assmbl_chaperone_bac"/>
</dbReference>
<dbReference type="Pfam" id="PF02753">
    <property type="entry name" value="PapD_C"/>
    <property type="match status" value="1"/>
</dbReference>
<feature type="domain" description="Pili assembly chaperone N-terminal" evidence="7">
    <location>
        <begin position="25"/>
        <end position="145"/>
    </location>
</feature>
<dbReference type="PANTHER" id="PTHR30251">
    <property type="entry name" value="PILUS ASSEMBLY CHAPERONE"/>
    <property type="match status" value="1"/>
</dbReference>
<keyword evidence="10" id="KW-1185">Reference proteome</keyword>
<dbReference type="Pfam" id="PF00345">
    <property type="entry name" value="PapD_N"/>
    <property type="match status" value="1"/>
</dbReference>
<dbReference type="RefSeq" id="WP_213434010.1">
    <property type="nucleotide sequence ID" value="NZ_AP024545.1"/>
</dbReference>
<sequence>MRCLFLIVAALAACAVLPARPAVASVVVSATRVVHEGDARDASIRLTNKRNGPALVEVWVERAAVDAAPGQPPAFVPEPPLFRIESGRGQVVRLQRTQAPLPADRESLFWLHVLDVPPNPVDAADARLKIAVRSRLKLFHRPDGLAGSAAKAPDRLQWELQANAAGSPVLRIRNPTAFHVTIATIGDDVLAMNGEMVAPFDVLAFPLDGERAKAWQPGHAVRFAFINDAGGEEVRTARIASAVP</sequence>
<comment type="similarity">
    <text evidence="2">Belongs to the periplasmic pilus chaperone family.</text>
</comment>
<keyword evidence="5" id="KW-0143">Chaperone</keyword>
<gene>
    <name evidence="9" type="primary">yadV</name>
    <name evidence="9" type="ORF">LYSCAS_20890</name>
</gene>
<proteinExistence type="inferred from homology"/>
<evidence type="ECO:0000256" key="1">
    <source>
        <dbReference type="ARBA" id="ARBA00004418"/>
    </source>
</evidence>
<evidence type="ECO:0000259" key="7">
    <source>
        <dbReference type="Pfam" id="PF00345"/>
    </source>
</evidence>
<feature type="domain" description="Pili assembly chaperone C-terminal" evidence="8">
    <location>
        <begin position="172"/>
        <end position="232"/>
    </location>
</feature>
<feature type="signal peptide" evidence="6">
    <location>
        <begin position="1"/>
        <end position="24"/>
    </location>
</feature>
<keyword evidence="3 6" id="KW-0732">Signal</keyword>
<evidence type="ECO:0000256" key="2">
    <source>
        <dbReference type="ARBA" id="ARBA00007399"/>
    </source>
</evidence>
<dbReference type="Gene3D" id="2.60.40.10">
    <property type="entry name" value="Immunoglobulins"/>
    <property type="match status" value="2"/>
</dbReference>
<protein>
    <submittedName>
        <fullName evidence="9">Fimbrial chaperone YadV</fullName>
    </submittedName>
</protein>
<dbReference type="Proteomes" id="UP000681317">
    <property type="component" value="Chromosome"/>
</dbReference>
<dbReference type="PANTHER" id="PTHR30251:SF2">
    <property type="entry name" value="FIMBRIAL CHAPERONE YADV-RELATED"/>
    <property type="match status" value="1"/>
</dbReference>
<dbReference type="InterPro" id="IPR036316">
    <property type="entry name" value="Pili_assmbl_chap_C_dom_sf"/>
</dbReference>
<accession>A0ABM7Q6Q6</accession>
<organism evidence="9 10">
    <name type="scientific">Noviluteimonas caseinilytica</name>
    <dbReference type="NCBI Taxonomy" id="2675101"/>
    <lineage>
        <taxon>Bacteria</taxon>
        <taxon>Pseudomonadati</taxon>
        <taxon>Pseudomonadota</taxon>
        <taxon>Gammaproteobacteria</taxon>
        <taxon>Lysobacterales</taxon>
        <taxon>Lysobacteraceae</taxon>
        <taxon>Noviluteimonas</taxon>
    </lineage>
</organism>
<evidence type="ECO:0000259" key="8">
    <source>
        <dbReference type="Pfam" id="PF02753"/>
    </source>
</evidence>
<dbReference type="PRINTS" id="PR00969">
    <property type="entry name" value="CHAPERONPILI"/>
</dbReference>
<evidence type="ECO:0000256" key="4">
    <source>
        <dbReference type="ARBA" id="ARBA00022764"/>
    </source>
</evidence>
<dbReference type="EMBL" id="AP024545">
    <property type="protein sequence ID" value="BCT93065.1"/>
    <property type="molecule type" value="Genomic_DNA"/>
</dbReference>
<dbReference type="InterPro" id="IPR050643">
    <property type="entry name" value="Periplasmic_pilus_chap"/>
</dbReference>
<dbReference type="SUPFAM" id="SSF49584">
    <property type="entry name" value="Periplasmic chaperone C-domain"/>
    <property type="match status" value="1"/>
</dbReference>
<feature type="chain" id="PRO_5045197242" evidence="6">
    <location>
        <begin position="25"/>
        <end position="244"/>
    </location>
</feature>
<dbReference type="InterPro" id="IPR008962">
    <property type="entry name" value="PapD-like_sf"/>
</dbReference>
<evidence type="ECO:0000313" key="10">
    <source>
        <dbReference type="Proteomes" id="UP000681317"/>
    </source>
</evidence>
<name>A0ABM7Q6Q6_9GAMM</name>
<evidence type="ECO:0000313" key="9">
    <source>
        <dbReference type="EMBL" id="BCT93065.1"/>
    </source>
</evidence>
<reference evidence="9 10" key="1">
    <citation type="submission" date="2021-03" db="EMBL/GenBank/DDBJ databases">
        <title>Complete Genome Sequences of Two Lysobacter Strains Isolated from Sea Water (Lysobacter caseinilyticus) and Soil (Lysobacter helvus) in South Korea.</title>
        <authorList>
            <person name="Watanabe Y."/>
            <person name="Arakawa K."/>
        </authorList>
    </citation>
    <scope>NUCLEOTIDE SEQUENCE [LARGE SCALE GENOMIC DNA]</scope>
    <source>
        <strain evidence="9 10">KVB24</strain>
    </source>
</reference>
<comment type="subcellular location">
    <subcellularLocation>
        <location evidence="1">Periplasm</location>
    </subcellularLocation>
</comment>
<evidence type="ECO:0000256" key="3">
    <source>
        <dbReference type="ARBA" id="ARBA00022729"/>
    </source>
</evidence>
<dbReference type="SUPFAM" id="SSF49354">
    <property type="entry name" value="PapD-like"/>
    <property type="match status" value="1"/>
</dbReference>
<evidence type="ECO:0000256" key="6">
    <source>
        <dbReference type="SAM" id="SignalP"/>
    </source>
</evidence>
<dbReference type="InterPro" id="IPR016147">
    <property type="entry name" value="Pili_assmbl_chaperone_N"/>
</dbReference>
<keyword evidence="4" id="KW-0574">Periplasm</keyword>
<evidence type="ECO:0000256" key="5">
    <source>
        <dbReference type="ARBA" id="ARBA00023186"/>
    </source>
</evidence>
<dbReference type="InterPro" id="IPR016148">
    <property type="entry name" value="Pili_assmbl_chaperone_C"/>
</dbReference>
<dbReference type="InterPro" id="IPR013783">
    <property type="entry name" value="Ig-like_fold"/>
</dbReference>